<proteinExistence type="predicted"/>
<name>A0A5C1AKT8_9BACT</name>
<sequence length="68" mass="7595">MQLKAKQKAATKPKKEKAPPPPKADVPTDDQTDRLVWKINEVLAAKNLRPSPREIVRIAIAEGWGPTR</sequence>
<evidence type="ECO:0000256" key="1">
    <source>
        <dbReference type="SAM" id="MobiDB-lite"/>
    </source>
</evidence>
<gene>
    <name evidence="2" type="ORF">PX52LOC_05659</name>
</gene>
<accession>A0A5C1AKT8</accession>
<dbReference type="AlphaFoldDB" id="A0A5C1AKT8"/>
<evidence type="ECO:0000313" key="3">
    <source>
        <dbReference type="Proteomes" id="UP000324974"/>
    </source>
</evidence>
<reference evidence="3" key="1">
    <citation type="submission" date="2019-08" db="EMBL/GenBank/DDBJ databases">
        <title>Limnoglobus roseus gen. nov., sp. nov., a novel freshwater planctomycete with a giant genome from the family Gemmataceae.</title>
        <authorList>
            <person name="Kulichevskaya I.S."/>
            <person name="Naumoff D.G."/>
            <person name="Miroshnikov K."/>
            <person name="Ivanova A."/>
            <person name="Philippov D.A."/>
            <person name="Hakobyan A."/>
            <person name="Rijpstra I.C."/>
            <person name="Sinninghe Damste J.S."/>
            <person name="Liesack W."/>
            <person name="Dedysh S.N."/>
        </authorList>
    </citation>
    <scope>NUCLEOTIDE SEQUENCE [LARGE SCALE GENOMIC DNA]</scope>
    <source>
        <strain evidence="3">PX52</strain>
    </source>
</reference>
<feature type="compositionally biased region" description="Basic residues" evidence="1">
    <location>
        <begin position="1"/>
        <end position="15"/>
    </location>
</feature>
<evidence type="ECO:0000313" key="2">
    <source>
        <dbReference type="EMBL" id="QEL18626.1"/>
    </source>
</evidence>
<keyword evidence="3" id="KW-1185">Reference proteome</keyword>
<feature type="region of interest" description="Disordered" evidence="1">
    <location>
        <begin position="1"/>
        <end position="32"/>
    </location>
</feature>
<dbReference type="KEGG" id="lrs:PX52LOC_05659"/>
<dbReference type="EMBL" id="CP042425">
    <property type="protein sequence ID" value="QEL18626.1"/>
    <property type="molecule type" value="Genomic_DNA"/>
</dbReference>
<organism evidence="2 3">
    <name type="scientific">Limnoglobus roseus</name>
    <dbReference type="NCBI Taxonomy" id="2598579"/>
    <lineage>
        <taxon>Bacteria</taxon>
        <taxon>Pseudomonadati</taxon>
        <taxon>Planctomycetota</taxon>
        <taxon>Planctomycetia</taxon>
        <taxon>Gemmatales</taxon>
        <taxon>Gemmataceae</taxon>
        <taxon>Limnoglobus</taxon>
    </lineage>
</organism>
<protein>
    <submittedName>
        <fullName evidence="2">Uncharacterized protein</fullName>
    </submittedName>
</protein>
<dbReference type="Proteomes" id="UP000324974">
    <property type="component" value="Chromosome"/>
</dbReference>